<evidence type="ECO:0000256" key="1">
    <source>
        <dbReference type="SAM" id="Phobius"/>
    </source>
</evidence>
<dbReference type="Gramene" id="CMJ242CT">
    <property type="protein sequence ID" value="CMJ242CT"/>
    <property type="gene ID" value="CMJ242C"/>
</dbReference>
<gene>
    <name evidence="2" type="ORF">CYME_CMJ242C</name>
</gene>
<keyword evidence="1" id="KW-0812">Transmembrane</keyword>
<proteinExistence type="predicted"/>
<evidence type="ECO:0000313" key="3">
    <source>
        <dbReference type="Proteomes" id="UP000007014"/>
    </source>
</evidence>
<evidence type="ECO:0000313" key="2">
    <source>
        <dbReference type="EMBL" id="BAM80353.1"/>
    </source>
</evidence>
<dbReference type="Proteomes" id="UP000007014">
    <property type="component" value="Chromosome 10"/>
</dbReference>
<protein>
    <recommendedName>
        <fullName evidence="4">MARVEL domain-containing protein</fullName>
    </recommendedName>
</protein>
<keyword evidence="1" id="KW-1133">Transmembrane helix</keyword>
<dbReference type="OrthoDB" id="10388444at2759"/>
<feature type="transmembrane region" description="Helical" evidence="1">
    <location>
        <begin position="222"/>
        <end position="242"/>
    </location>
</feature>
<dbReference type="KEGG" id="cme:CYME_CMJ242C"/>
<name>M1VHI8_CYAM1</name>
<dbReference type="EMBL" id="AP006492">
    <property type="protein sequence ID" value="BAM80353.1"/>
    <property type="molecule type" value="Genomic_DNA"/>
</dbReference>
<evidence type="ECO:0008006" key="4">
    <source>
        <dbReference type="Google" id="ProtNLM"/>
    </source>
</evidence>
<accession>M1VHI8</accession>
<reference evidence="2 3" key="1">
    <citation type="journal article" date="2004" name="Nature">
        <title>Genome sequence of the ultrasmall unicellular red alga Cyanidioschyzon merolae 10D.</title>
        <authorList>
            <person name="Matsuzaki M."/>
            <person name="Misumi O."/>
            <person name="Shin-i T."/>
            <person name="Maruyama S."/>
            <person name="Takahara M."/>
            <person name="Miyagishima S."/>
            <person name="Mori T."/>
            <person name="Nishida K."/>
            <person name="Yagisawa F."/>
            <person name="Nishida K."/>
            <person name="Yoshida Y."/>
            <person name="Nishimura Y."/>
            <person name="Nakao S."/>
            <person name="Kobayashi T."/>
            <person name="Momoyama Y."/>
            <person name="Higashiyama T."/>
            <person name="Minoda A."/>
            <person name="Sano M."/>
            <person name="Nomoto H."/>
            <person name="Oishi K."/>
            <person name="Hayashi H."/>
            <person name="Ohta F."/>
            <person name="Nishizaka S."/>
            <person name="Haga S."/>
            <person name="Miura S."/>
            <person name="Morishita T."/>
            <person name="Kabeya Y."/>
            <person name="Terasawa K."/>
            <person name="Suzuki Y."/>
            <person name="Ishii Y."/>
            <person name="Asakawa S."/>
            <person name="Takano H."/>
            <person name="Ohta N."/>
            <person name="Kuroiwa H."/>
            <person name="Tanaka K."/>
            <person name="Shimizu N."/>
            <person name="Sugano S."/>
            <person name="Sato N."/>
            <person name="Nozaki H."/>
            <person name="Ogasawara N."/>
            <person name="Kohara Y."/>
            <person name="Kuroiwa T."/>
        </authorList>
    </citation>
    <scope>NUCLEOTIDE SEQUENCE [LARGE SCALE GENOMIC DNA]</scope>
    <source>
        <strain evidence="2 3">10D</strain>
    </source>
</reference>
<dbReference type="GeneID" id="16993972"/>
<feature type="transmembrane region" description="Helical" evidence="1">
    <location>
        <begin position="149"/>
        <end position="168"/>
    </location>
</feature>
<dbReference type="AlphaFoldDB" id="M1VHI8"/>
<keyword evidence="3" id="KW-1185">Reference proteome</keyword>
<dbReference type="HOGENOM" id="CLU_1075005_0_0_1"/>
<feature type="transmembrane region" description="Helical" evidence="1">
    <location>
        <begin position="50"/>
        <end position="74"/>
    </location>
</feature>
<feature type="transmembrane region" description="Helical" evidence="1">
    <location>
        <begin position="121"/>
        <end position="142"/>
    </location>
</feature>
<dbReference type="RefSeq" id="XP_005534960.1">
    <property type="nucleotide sequence ID" value="XM_005534903.1"/>
</dbReference>
<keyword evidence="1" id="KW-0472">Membrane</keyword>
<organism evidence="2 3">
    <name type="scientific">Cyanidioschyzon merolae (strain NIES-3377 / 10D)</name>
    <name type="common">Unicellular red alga</name>
    <dbReference type="NCBI Taxonomy" id="280699"/>
    <lineage>
        <taxon>Eukaryota</taxon>
        <taxon>Rhodophyta</taxon>
        <taxon>Bangiophyceae</taxon>
        <taxon>Cyanidiales</taxon>
        <taxon>Cyanidiaceae</taxon>
        <taxon>Cyanidioschyzon</taxon>
    </lineage>
</organism>
<reference evidence="2 3" key="2">
    <citation type="journal article" date="2007" name="BMC Biol.">
        <title>A 100%-complete sequence reveals unusually simple genomic features in the hot-spring red alga Cyanidioschyzon merolae.</title>
        <authorList>
            <person name="Nozaki H."/>
            <person name="Takano H."/>
            <person name="Misumi O."/>
            <person name="Terasawa K."/>
            <person name="Matsuzaki M."/>
            <person name="Maruyama S."/>
            <person name="Nishida K."/>
            <person name="Yagisawa F."/>
            <person name="Yoshida Y."/>
            <person name="Fujiwara T."/>
            <person name="Takio S."/>
            <person name="Tamura K."/>
            <person name="Chung S.J."/>
            <person name="Nakamura S."/>
            <person name="Kuroiwa H."/>
            <person name="Tanaka K."/>
            <person name="Sato N."/>
            <person name="Kuroiwa T."/>
        </authorList>
    </citation>
    <scope>NUCLEOTIDE SEQUENCE [LARGE SCALE GENOMIC DNA]</scope>
    <source>
        <strain evidence="2 3">10D</strain>
    </source>
</reference>
<sequence>MGHKSQGNGNRQIESDEYSLATKRDSSALGHKSRTVAERSYTHKIQRERLLSGFLLAQVLFGCFLIVWSCWYLTSGSSFPATRYYYLDASKIYTLSYFEPLTHRPFLIAAINGGYPLVNNIIRLVTGCMIVLAALLWIVLFYHFRHGHAFFWLTQLGITGAAAASAGLDFHSTVEAYRICSRSSAQARCDGSPSSIGSFSLSEMYCECGTQGYYWALSAVDAIVFFSALLSLVAAISAMVALRRRERGNRPPTPASVGW</sequence>